<dbReference type="Gene3D" id="3.40.50.720">
    <property type="entry name" value="NAD(P)-binding Rossmann-like Domain"/>
    <property type="match status" value="1"/>
</dbReference>
<feature type="domain" description="Enoyl reductase (ER)" evidence="3">
    <location>
        <begin position="10"/>
        <end position="323"/>
    </location>
</feature>
<dbReference type="PANTHER" id="PTHR48106">
    <property type="entry name" value="QUINONE OXIDOREDUCTASE PIG3-RELATED"/>
    <property type="match status" value="1"/>
</dbReference>
<dbReference type="RefSeq" id="WP_030892797.1">
    <property type="nucleotide sequence ID" value="NZ_JBIRHZ010000003.1"/>
</dbReference>
<evidence type="ECO:0000259" key="3">
    <source>
        <dbReference type="SMART" id="SM00829"/>
    </source>
</evidence>
<dbReference type="InterPro" id="IPR036291">
    <property type="entry name" value="NAD(P)-bd_dom_sf"/>
</dbReference>
<organism evidence="4 5">
    <name type="scientific">Streptomyces varsoviensis</name>
    <dbReference type="NCBI Taxonomy" id="67373"/>
    <lineage>
        <taxon>Bacteria</taxon>
        <taxon>Bacillati</taxon>
        <taxon>Actinomycetota</taxon>
        <taxon>Actinomycetes</taxon>
        <taxon>Kitasatosporales</taxon>
        <taxon>Streptomycetaceae</taxon>
        <taxon>Streptomyces</taxon>
    </lineage>
</organism>
<comment type="caution">
    <text evidence="4">The sequence shown here is derived from an EMBL/GenBank/DDBJ whole genome shotgun (WGS) entry which is preliminary data.</text>
</comment>
<proteinExistence type="predicted"/>
<evidence type="ECO:0000313" key="4">
    <source>
        <dbReference type="EMBL" id="KOG85935.1"/>
    </source>
</evidence>
<dbReference type="Proteomes" id="UP000037020">
    <property type="component" value="Unassembled WGS sequence"/>
</dbReference>
<dbReference type="Pfam" id="PF08240">
    <property type="entry name" value="ADH_N"/>
    <property type="match status" value="1"/>
</dbReference>
<dbReference type="Gene3D" id="3.90.180.10">
    <property type="entry name" value="Medium-chain alcohol dehydrogenases, catalytic domain"/>
    <property type="match status" value="1"/>
</dbReference>
<evidence type="ECO:0000256" key="1">
    <source>
        <dbReference type="ARBA" id="ARBA00022857"/>
    </source>
</evidence>
<dbReference type="SMART" id="SM00829">
    <property type="entry name" value="PKS_ER"/>
    <property type="match status" value="1"/>
</dbReference>
<dbReference type="InterPro" id="IPR020843">
    <property type="entry name" value="ER"/>
</dbReference>
<keyword evidence="2" id="KW-0560">Oxidoreductase</keyword>
<evidence type="ECO:0000313" key="5">
    <source>
        <dbReference type="Proteomes" id="UP000037020"/>
    </source>
</evidence>
<dbReference type="InterPro" id="IPR013154">
    <property type="entry name" value="ADH-like_N"/>
</dbReference>
<evidence type="ECO:0000256" key="2">
    <source>
        <dbReference type="ARBA" id="ARBA00023002"/>
    </source>
</evidence>
<reference evidence="4 5" key="1">
    <citation type="submission" date="2015-07" db="EMBL/GenBank/DDBJ databases">
        <authorList>
            <person name="Ju K.-S."/>
            <person name="Doroghazi J.R."/>
            <person name="Metcalf W.W."/>
        </authorList>
    </citation>
    <scope>NUCLEOTIDE SEQUENCE [LARGE SCALE GENOMIC DNA]</scope>
    <source>
        <strain evidence="4 5">NRRL B-3589</strain>
    </source>
</reference>
<accession>A0ABR5IXQ1</accession>
<protein>
    <submittedName>
        <fullName evidence="4">NADPH:quinone reductase</fullName>
    </submittedName>
</protein>
<dbReference type="InterPro" id="IPR011032">
    <property type="entry name" value="GroES-like_sf"/>
</dbReference>
<keyword evidence="5" id="KW-1185">Reference proteome</keyword>
<name>A0ABR5IXQ1_9ACTN</name>
<dbReference type="EMBL" id="LGUT01003112">
    <property type="protein sequence ID" value="KOG85935.1"/>
    <property type="molecule type" value="Genomic_DNA"/>
</dbReference>
<dbReference type="PANTHER" id="PTHR48106:SF18">
    <property type="entry name" value="QUINONE OXIDOREDUCTASE PIG3"/>
    <property type="match status" value="1"/>
</dbReference>
<keyword evidence="1" id="KW-0521">NADP</keyword>
<dbReference type="Pfam" id="PF13602">
    <property type="entry name" value="ADH_zinc_N_2"/>
    <property type="match status" value="1"/>
</dbReference>
<sequence length="325" mass="33595">MKAVEIRKYGSPEGLALVDRPVPVPAEGEVLIATEAIGVGGVDAVIRSGAMASYGFKEGLIPGSEVAGTVTAVGGGVDAAWIGRRAWGFTGLSGAYAEQVAVPIEEVMAIPDALSADDAVTVGTSGVTTHFALSHAHLAPGEKVLIRGAGGSLGTLLVQLAALRGAGAVAVTTSSRERGARLRELGATHVLDRAGEVDREGVGDDAPERYDVIIDIVTGPDMPSFFDKLTPNGRLVAIGIVAGAPPADFGMKLIAAFQQSLTFATFSADTVPITDRRTVRAEQFAAVTRGELRPVIHDVLPLAQAPLAHHKMDTGEAFGRIVLRP</sequence>
<dbReference type="SUPFAM" id="SSF51735">
    <property type="entry name" value="NAD(P)-binding Rossmann-fold domains"/>
    <property type="match status" value="1"/>
</dbReference>
<gene>
    <name evidence="4" type="ORF">ADK38_33880</name>
</gene>
<dbReference type="SUPFAM" id="SSF50129">
    <property type="entry name" value="GroES-like"/>
    <property type="match status" value="1"/>
</dbReference>